<dbReference type="PANTHER" id="PTHR44154:SF1">
    <property type="entry name" value="QUINONE OXIDOREDUCTASE"/>
    <property type="match status" value="1"/>
</dbReference>
<evidence type="ECO:0000313" key="3">
    <source>
        <dbReference type="EMBL" id="MBP2704312.1"/>
    </source>
</evidence>
<comment type="caution">
    <text evidence="3">The sequence shown here is derived from an EMBL/GenBank/DDBJ whole genome shotgun (WGS) entry which is preliminary data.</text>
</comment>
<organism evidence="3 4">
    <name type="scientific">Microbispora oryzae</name>
    <dbReference type="NCBI Taxonomy" id="2806554"/>
    <lineage>
        <taxon>Bacteria</taxon>
        <taxon>Bacillati</taxon>
        <taxon>Actinomycetota</taxon>
        <taxon>Actinomycetes</taxon>
        <taxon>Streptosporangiales</taxon>
        <taxon>Streptosporangiaceae</taxon>
        <taxon>Microbispora</taxon>
    </lineage>
</organism>
<dbReference type="SMART" id="SM00829">
    <property type="entry name" value="PKS_ER"/>
    <property type="match status" value="1"/>
</dbReference>
<keyword evidence="4" id="KW-1185">Reference proteome</keyword>
<keyword evidence="1" id="KW-0521">NADP</keyword>
<dbReference type="InterPro" id="IPR036291">
    <property type="entry name" value="NAD(P)-bd_dom_sf"/>
</dbReference>
<dbReference type="Gene3D" id="3.90.180.10">
    <property type="entry name" value="Medium-chain alcohol dehydrogenases, catalytic domain"/>
    <property type="match status" value="1"/>
</dbReference>
<feature type="domain" description="Enoyl reductase (ER)" evidence="2">
    <location>
        <begin position="9"/>
        <end position="300"/>
    </location>
</feature>
<dbReference type="SUPFAM" id="SSF50129">
    <property type="entry name" value="GroES-like"/>
    <property type="match status" value="1"/>
</dbReference>
<sequence length="303" mass="30793">MRALVVDHSAPNRLALATVPDPEPGPDQVLVRVAAVSLNYGELPTSEGVPAGTIPGWDAAGVVERAAASGRGPKPGDRVVTFAPNAGAGWAELRAVSVDELAVLPDEVSFEQAASLPVAAVTALRALRAANVRPGHRVAVTGASGGVGRFAVQLAHLAGAEVYALVGSPERGEGLVEIGADHVATGADGIDAPVDVVLDNVGGPLLGDILGRTAEHGVVISIGATSGEPTVLAPYQLIAGLVTLIGFRMGAGLGDDLAYVVRLVAEGRLQAPVDWRGSWEKADEAVTALRARRIRGKAVLTVG</sequence>
<dbReference type="Pfam" id="PF00107">
    <property type="entry name" value="ADH_zinc_N"/>
    <property type="match status" value="1"/>
</dbReference>
<reference evidence="3" key="1">
    <citation type="submission" date="2021-02" db="EMBL/GenBank/DDBJ databases">
        <title>Draft genome sequence of Microbispora sp. RL4-1S isolated from rice leaves in Thailand.</title>
        <authorList>
            <person name="Muangham S."/>
            <person name="Duangmal K."/>
        </authorList>
    </citation>
    <scope>NUCLEOTIDE SEQUENCE</scope>
    <source>
        <strain evidence="3">RL4-1S</strain>
    </source>
</reference>
<dbReference type="SUPFAM" id="SSF51735">
    <property type="entry name" value="NAD(P)-binding Rossmann-fold domains"/>
    <property type="match status" value="1"/>
</dbReference>
<evidence type="ECO:0000259" key="2">
    <source>
        <dbReference type="SMART" id="SM00829"/>
    </source>
</evidence>
<dbReference type="EMBL" id="JAFCNB010000005">
    <property type="protein sequence ID" value="MBP2704312.1"/>
    <property type="molecule type" value="Genomic_DNA"/>
</dbReference>
<dbReference type="InterPro" id="IPR013154">
    <property type="entry name" value="ADH-like_N"/>
</dbReference>
<proteinExistence type="predicted"/>
<gene>
    <name evidence="3" type="ORF">JOL79_10860</name>
</gene>
<dbReference type="Pfam" id="PF08240">
    <property type="entry name" value="ADH_N"/>
    <property type="match status" value="1"/>
</dbReference>
<dbReference type="CDD" id="cd08270">
    <property type="entry name" value="MDR4"/>
    <property type="match status" value="1"/>
</dbReference>
<protein>
    <submittedName>
        <fullName evidence="3">Zinc-binding dehydrogenase</fullName>
    </submittedName>
</protein>
<evidence type="ECO:0000256" key="1">
    <source>
        <dbReference type="ARBA" id="ARBA00022857"/>
    </source>
</evidence>
<dbReference type="Proteomes" id="UP000674234">
    <property type="component" value="Unassembled WGS sequence"/>
</dbReference>
<dbReference type="PANTHER" id="PTHR44154">
    <property type="entry name" value="QUINONE OXIDOREDUCTASE"/>
    <property type="match status" value="1"/>
</dbReference>
<accession>A0A940WHY2</accession>
<evidence type="ECO:0000313" key="4">
    <source>
        <dbReference type="Proteomes" id="UP000674234"/>
    </source>
</evidence>
<dbReference type="Gene3D" id="3.40.50.720">
    <property type="entry name" value="NAD(P)-binding Rossmann-like Domain"/>
    <property type="match status" value="1"/>
</dbReference>
<name>A0A940WHY2_9ACTN</name>
<dbReference type="InterPro" id="IPR011032">
    <property type="entry name" value="GroES-like_sf"/>
</dbReference>
<dbReference type="InterPro" id="IPR013149">
    <property type="entry name" value="ADH-like_C"/>
</dbReference>
<dbReference type="InterPro" id="IPR051603">
    <property type="entry name" value="Zinc-ADH_QOR/CCCR"/>
</dbReference>
<dbReference type="GO" id="GO:0016491">
    <property type="term" value="F:oxidoreductase activity"/>
    <property type="evidence" value="ECO:0007669"/>
    <property type="project" value="InterPro"/>
</dbReference>
<dbReference type="RefSeq" id="WP_210155622.1">
    <property type="nucleotide sequence ID" value="NZ_JAFCNB010000005.1"/>
</dbReference>
<dbReference type="AlphaFoldDB" id="A0A940WHY2"/>
<dbReference type="InterPro" id="IPR020843">
    <property type="entry name" value="ER"/>
</dbReference>